<dbReference type="SUPFAM" id="SSF82171">
    <property type="entry name" value="DPP6 N-terminal domain-like"/>
    <property type="match status" value="1"/>
</dbReference>
<gene>
    <name evidence="3" type="ORF">CYPRO_0605</name>
</gene>
<protein>
    <submittedName>
        <fullName evidence="3">Dipeptidyl aminopeptidase/acylaminoacyl peptidase</fullName>
    </submittedName>
</protein>
<keyword evidence="3" id="KW-0378">Hydrolase</keyword>
<keyword evidence="3" id="KW-0031">Aminopeptidase</keyword>
<dbReference type="GO" id="GO:0006508">
    <property type="term" value="P:proteolysis"/>
    <property type="evidence" value="ECO:0007669"/>
    <property type="project" value="InterPro"/>
</dbReference>
<proteinExistence type="predicted"/>
<evidence type="ECO:0000259" key="2">
    <source>
        <dbReference type="Pfam" id="PF00930"/>
    </source>
</evidence>
<evidence type="ECO:0000313" key="4">
    <source>
        <dbReference type="Proteomes" id="UP000254808"/>
    </source>
</evidence>
<dbReference type="InterPro" id="IPR011042">
    <property type="entry name" value="6-blade_b-propeller_TolB-like"/>
</dbReference>
<evidence type="ECO:0000259" key="1">
    <source>
        <dbReference type="Pfam" id="PF00326"/>
    </source>
</evidence>
<dbReference type="GO" id="GO:0008239">
    <property type="term" value="F:dipeptidyl-peptidase activity"/>
    <property type="evidence" value="ECO:0007669"/>
    <property type="project" value="TreeGrafter"/>
</dbReference>
<dbReference type="Proteomes" id="UP000254808">
    <property type="component" value="Chromosome"/>
</dbReference>
<keyword evidence="4" id="KW-1185">Reference proteome</keyword>
<dbReference type="AlphaFoldDB" id="A0A345UHD8"/>
<name>A0A345UHD8_9BACT</name>
<dbReference type="Pfam" id="PF00930">
    <property type="entry name" value="DPPIV_N"/>
    <property type="match status" value="1"/>
</dbReference>
<dbReference type="InterPro" id="IPR050278">
    <property type="entry name" value="Serine_Prot_S9B/DPPIV"/>
</dbReference>
<dbReference type="Gene3D" id="3.40.50.1820">
    <property type="entry name" value="alpha/beta hydrolase"/>
    <property type="match status" value="1"/>
</dbReference>
<dbReference type="SUPFAM" id="SSF53474">
    <property type="entry name" value="alpha/beta-Hydrolases"/>
    <property type="match status" value="1"/>
</dbReference>
<feature type="domain" description="Peptidase S9 prolyl oligopeptidase catalytic" evidence="1">
    <location>
        <begin position="516"/>
        <end position="715"/>
    </location>
</feature>
<dbReference type="InterPro" id="IPR001375">
    <property type="entry name" value="Peptidase_S9_cat"/>
</dbReference>
<dbReference type="Gene3D" id="2.120.10.30">
    <property type="entry name" value="TolB, C-terminal domain"/>
    <property type="match status" value="2"/>
</dbReference>
<dbReference type="PANTHER" id="PTHR11731:SF193">
    <property type="entry name" value="DIPEPTIDYL PEPTIDASE 9"/>
    <property type="match status" value="1"/>
</dbReference>
<accession>A0A345UHD8</accession>
<dbReference type="KEGG" id="cprv:CYPRO_0605"/>
<dbReference type="EMBL" id="CP027806">
    <property type="protein sequence ID" value="AXI99889.1"/>
    <property type="molecule type" value="Genomic_DNA"/>
</dbReference>
<dbReference type="Pfam" id="PF00326">
    <property type="entry name" value="Peptidase_S9"/>
    <property type="match status" value="1"/>
</dbReference>
<dbReference type="GO" id="GO:0008236">
    <property type="term" value="F:serine-type peptidase activity"/>
    <property type="evidence" value="ECO:0007669"/>
    <property type="project" value="InterPro"/>
</dbReference>
<dbReference type="PANTHER" id="PTHR11731">
    <property type="entry name" value="PROTEASE FAMILY S9B,C DIPEPTIDYL-PEPTIDASE IV-RELATED"/>
    <property type="match status" value="1"/>
</dbReference>
<dbReference type="InterPro" id="IPR029058">
    <property type="entry name" value="AB_hydrolase_fold"/>
</dbReference>
<dbReference type="InterPro" id="IPR002469">
    <property type="entry name" value="Peptidase_S9B_N"/>
</dbReference>
<sequence>MKITDTVRRANVLLLLPVLFLCFSLISQPAEARQQQAYAGLDTLQLRTIFAEPYLPGVRPGLMGFSPIGNHVHFTWNDSSYIQTSQYRVDLTGALVERVDDEMTHVANSVVSPNRQLIAYTRDRALHIAGLDGSSPRAVFSARGVGGRPHWSSDSRRVAFTNGGELWTIHLENGEVAQHTNRGDGEPNFFIRGWAAGDSVIVVQQTDTSHYQEILFPEYVPEFVQAGASRRGQPNITLSAVNLRSNEISLIYEGEAYVLNTAISPDGRYFVYDVTDHDMKERSIISYDFSVEGGANTTIHSETTEGWIYGPLLRVAFAPESNMLFFTSEQSGFSHIYTARGDGSRLAQITSGDFEVDWVDWIGSNTLAFSSTQQDPGLRDLYTVNINTRSRTQLTRTPAFRWGWQVSPDNRHITYLKTSWNKPADVYLIDIRRPDEEVQLTQTVPERFNEIDWQKPEYYRIPNRDDQLISMDVLKPHDFDPSQQYPVVVFAHGAGSLQNVFQGWSRSYPREYMFHQLLNRSGYVVVEVDFRHSTGYGRKFREDVTNWMGDPELRDIIDGLDYLDENYGYLDLDRVGIYGGSYGGFMALYAVTHAPDRFHAAAALRAVTNWRNYFHANPGYTRPRLGTPDENPEHYDRSSPITYANELLRPVIILHGLIDDNVGFQDAAQYINILIESGNTDFDMMMYPSERHGFQNPEAWHDQYLRFYNFFDRHIMNAESD</sequence>
<feature type="domain" description="Dipeptidylpeptidase IV N-terminal" evidence="2">
    <location>
        <begin position="149"/>
        <end position="414"/>
    </location>
</feature>
<evidence type="ECO:0000313" key="3">
    <source>
        <dbReference type="EMBL" id="AXI99889.1"/>
    </source>
</evidence>
<keyword evidence="3" id="KW-0645">Protease</keyword>
<dbReference type="GO" id="GO:0004177">
    <property type="term" value="F:aminopeptidase activity"/>
    <property type="evidence" value="ECO:0007669"/>
    <property type="project" value="UniProtKB-KW"/>
</dbReference>
<dbReference type="RefSeq" id="WP_164682490.1">
    <property type="nucleotide sequence ID" value="NZ_CP027806.1"/>
</dbReference>
<organism evidence="3 4">
    <name type="scientific">Cyclonatronum proteinivorum</name>
    <dbReference type="NCBI Taxonomy" id="1457365"/>
    <lineage>
        <taxon>Bacteria</taxon>
        <taxon>Pseudomonadati</taxon>
        <taxon>Balneolota</taxon>
        <taxon>Balneolia</taxon>
        <taxon>Balneolales</taxon>
        <taxon>Cyclonatronaceae</taxon>
        <taxon>Cyclonatronum</taxon>
    </lineage>
</organism>
<dbReference type="SUPFAM" id="SSF69304">
    <property type="entry name" value="Tricorn protease N-terminal domain"/>
    <property type="match status" value="1"/>
</dbReference>
<reference evidence="3 4" key="1">
    <citation type="submission" date="2018-03" db="EMBL/GenBank/DDBJ databases">
        <title>Phenotypic and genomic properties of Cyclonatronum proteinivorum gen. nov., sp. nov., a haloalkaliphilic bacteroidete from soda lakes possessing Na+-translocating rhodopsin.</title>
        <authorList>
            <person name="Toshchakov S.V."/>
            <person name="Korzhenkov A."/>
            <person name="Samarov N.I."/>
            <person name="Kublanov I.V."/>
            <person name="Muntyan M.S."/>
            <person name="Sorokin D.Y."/>
        </authorList>
    </citation>
    <scope>NUCLEOTIDE SEQUENCE [LARGE SCALE GENOMIC DNA]</scope>
    <source>
        <strain evidence="3 4">Omega</strain>
    </source>
</reference>